<organism evidence="2">
    <name type="scientific">Eucalyptus grandis</name>
    <name type="common">Flooded gum</name>
    <dbReference type="NCBI Taxonomy" id="71139"/>
    <lineage>
        <taxon>Eukaryota</taxon>
        <taxon>Viridiplantae</taxon>
        <taxon>Streptophyta</taxon>
        <taxon>Embryophyta</taxon>
        <taxon>Tracheophyta</taxon>
        <taxon>Spermatophyta</taxon>
        <taxon>Magnoliopsida</taxon>
        <taxon>eudicotyledons</taxon>
        <taxon>Gunneridae</taxon>
        <taxon>Pentapetalae</taxon>
        <taxon>rosids</taxon>
        <taxon>malvids</taxon>
        <taxon>Myrtales</taxon>
        <taxon>Myrtaceae</taxon>
        <taxon>Myrtoideae</taxon>
        <taxon>Eucalypteae</taxon>
        <taxon>Eucalyptus</taxon>
    </lineage>
</organism>
<proteinExistence type="predicted"/>
<feature type="region of interest" description="Disordered" evidence="1">
    <location>
        <begin position="102"/>
        <end position="126"/>
    </location>
</feature>
<dbReference type="EMBL" id="KK198759">
    <property type="protein sequence ID" value="KCW63718.1"/>
    <property type="molecule type" value="Genomic_DNA"/>
</dbReference>
<gene>
    <name evidence="2" type="ORF">EUGRSUZ_G01364</name>
</gene>
<name>A0A059BC59_EUCGR</name>
<reference evidence="2" key="1">
    <citation type="submission" date="2013-07" db="EMBL/GenBank/DDBJ databases">
        <title>The genome of Eucalyptus grandis.</title>
        <authorList>
            <person name="Schmutz J."/>
            <person name="Hayes R."/>
            <person name="Myburg A."/>
            <person name="Tuskan G."/>
            <person name="Grattapaglia D."/>
            <person name="Rokhsar D.S."/>
        </authorList>
    </citation>
    <scope>NUCLEOTIDE SEQUENCE</scope>
    <source>
        <tissue evidence="2">Leaf extractions</tissue>
    </source>
</reference>
<dbReference type="AlphaFoldDB" id="A0A059BC59"/>
<evidence type="ECO:0000313" key="2">
    <source>
        <dbReference type="EMBL" id="KCW63718.1"/>
    </source>
</evidence>
<accession>A0A059BC59</accession>
<dbReference type="Gramene" id="KCW63718">
    <property type="protein sequence ID" value="KCW63718"/>
    <property type="gene ID" value="EUGRSUZ_G01364"/>
</dbReference>
<evidence type="ECO:0000256" key="1">
    <source>
        <dbReference type="SAM" id="MobiDB-lite"/>
    </source>
</evidence>
<protein>
    <submittedName>
        <fullName evidence="2">Uncharacterized protein</fullName>
    </submittedName>
</protein>
<sequence length="126" mass="13690">MRQTLTRLHRNRSLHIVPGHGRQEGDRAPVLVRRGQVHIVDPTPGDPDHLQPPAGAAKHVPAHLHLAPDDERITPADPRAQLLGCEVNGVVNLREIPEDIQPRFPELGGGEGRNLKSSDGGFIGES</sequence>
<dbReference type="InParanoid" id="A0A059BC59"/>